<gene>
    <name evidence="1" type="ORF">BDY19DRAFT_902388</name>
</gene>
<keyword evidence="2" id="KW-1185">Reference proteome</keyword>
<dbReference type="Proteomes" id="UP001055072">
    <property type="component" value="Unassembled WGS sequence"/>
</dbReference>
<evidence type="ECO:0000313" key="1">
    <source>
        <dbReference type="EMBL" id="KAI0093627.1"/>
    </source>
</evidence>
<organism evidence="1 2">
    <name type="scientific">Irpex rosettiformis</name>
    <dbReference type="NCBI Taxonomy" id="378272"/>
    <lineage>
        <taxon>Eukaryota</taxon>
        <taxon>Fungi</taxon>
        <taxon>Dikarya</taxon>
        <taxon>Basidiomycota</taxon>
        <taxon>Agaricomycotina</taxon>
        <taxon>Agaricomycetes</taxon>
        <taxon>Polyporales</taxon>
        <taxon>Irpicaceae</taxon>
        <taxon>Irpex</taxon>
    </lineage>
</organism>
<protein>
    <submittedName>
        <fullName evidence="1">Uncharacterized protein</fullName>
    </submittedName>
</protein>
<reference evidence="1" key="1">
    <citation type="journal article" date="2021" name="Environ. Microbiol.">
        <title>Gene family expansions and transcriptome signatures uncover fungal adaptations to wood decay.</title>
        <authorList>
            <person name="Hage H."/>
            <person name="Miyauchi S."/>
            <person name="Viragh M."/>
            <person name="Drula E."/>
            <person name="Min B."/>
            <person name="Chaduli D."/>
            <person name="Navarro D."/>
            <person name="Favel A."/>
            <person name="Norest M."/>
            <person name="Lesage-Meessen L."/>
            <person name="Balint B."/>
            <person name="Merenyi Z."/>
            <person name="de Eugenio L."/>
            <person name="Morin E."/>
            <person name="Martinez A.T."/>
            <person name="Baldrian P."/>
            <person name="Stursova M."/>
            <person name="Martinez M.J."/>
            <person name="Novotny C."/>
            <person name="Magnuson J.K."/>
            <person name="Spatafora J.W."/>
            <person name="Maurice S."/>
            <person name="Pangilinan J."/>
            <person name="Andreopoulos W."/>
            <person name="LaButti K."/>
            <person name="Hundley H."/>
            <person name="Na H."/>
            <person name="Kuo A."/>
            <person name="Barry K."/>
            <person name="Lipzen A."/>
            <person name="Henrissat B."/>
            <person name="Riley R."/>
            <person name="Ahrendt S."/>
            <person name="Nagy L.G."/>
            <person name="Grigoriev I.V."/>
            <person name="Martin F."/>
            <person name="Rosso M.N."/>
        </authorList>
    </citation>
    <scope>NUCLEOTIDE SEQUENCE</scope>
    <source>
        <strain evidence="1">CBS 384.51</strain>
    </source>
</reference>
<accession>A0ACB8UGY7</accession>
<evidence type="ECO:0000313" key="2">
    <source>
        <dbReference type="Proteomes" id="UP001055072"/>
    </source>
</evidence>
<comment type="caution">
    <text evidence="1">The sequence shown here is derived from an EMBL/GenBank/DDBJ whole genome shotgun (WGS) entry which is preliminary data.</text>
</comment>
<sequence length="587" mass="63439">MGFDVMSRRVGVHSPASSSSSSPSTSRTKSLDRDKFMADAYLPKSLTPNRKHHKLLKDGSEVWSEDVERIFVEGLREYWESPWATYSRGRSRWRNQFLVEHLKKAGIIRSKKQVASHIQVLRNMWRGEPEFHLVAGGEELFAENGLLASPDRRHSPERLPTADAVSVAEASISSSATTPEYPIADFSAATLPHPKFPNKHSPMTPLRNLDAQHDSSMFTGVPPNTMAALGTSSPSPSAHRTPGSAVKLEPLHMGAGLSSFPTLPPSPMSGYLGGVNTSSTYGTGVPSNTNRLLQLSLWAEGMSAVTFDVDQMSTAMAMMIPTPSLHDPPPSILFRIKISITSIGDIHSSPNLHGLHGAITLASRWTSSAKCVTKLYSGATCISQESGVFVESLPSPQPLNSSHAVVCALPESALSRCKWLDLAEDRITQQILIDGIIVAAFVYTLERTVSPGSRPTAELVGFQKYKMPPMTATTATTNPHLHPRERTTSQPFSPLLTADGIPLPPLSPVNFYPTTATGSYHPAMGVTQQTIETQASMAAQLPRDVIDPSLMMHAGGSTNMRYPSSSTTSTPNAPMHSPSLIGGSLYR</sequence>
<dbReference type="EMBL" id="MU274901">
    <property type="protein sequence ID" value="KAI0093627.1"/>
    <property type="molecule type" value="Genomic_DNA"/>
</dbReference>
<name>A0ACB8UGY7_9APHY</name>
<proteinExistence type="predicted"/>